<dbReference type="EMBL" id="CAJVPP010008463">
    <property type="protein sequence ID" value="CAG8697121.1"/>
    <property type="molecule type" value="Genomic_DNA"/>
</dbReference>
<evidence type="ECO:0000313" key="2">
    <source>
        <dbReference type="Proteomes" id="UP000789375"/>
    </source>
</evidence>
<name>A0A9N9EZ04_FUNMO</name>
<reference evidence="1" key="1">
    <citation type="submission" date="2021-06" db="EMBL/GenBank/DDBJ databases">
        <authorList>
            <person name="Kallberg Y."/>
            <person name="Tangrot J."/>
            <person name="Rosling A."/>
        </authorList>
    </citation>
    <scope>NUCLEOTIDE SEQUENCE</scope>
    <source>
        <strain evidence="1">87-6 pot B 2015</strain>
    </source>
</reference>
<sequence length="66" mass="8218">MRKDLIKRKVRFNKDFRWPSLMPDDLRGSAFYYITKDMPDFDAEVRFNTIFFYDVFDRGEFIRHEN</sequence>
<dbReference type="AlphaFoldDB" id="A0A9N9EZ04"/>
<evidence type="ECO:0000313" key="1">
    <source>
        <dbReference type="EMBL" id="CAG8697121.1"/>
    </source>
</evidence>
<protein>
    <submittedName>
        <fullName evidence="1">15637_t:CDS:1</fullName>
    </submittedName>
</protein>
<dbReference type="Proteomes" id="UP000789375">
    <property type="component" value="Unassembled WGS sequence"/>
</dbReference>
<proteinExistence type="predicted"/>
<organism evidence="1 2">
    <name type="scientific">Funneliformis mosseae</name>
    <name type="common">Endomycorrhizal fungus</name>
    <name type="synonym">Glomus mosseae</name>
    <dbReference type="NCBI Taxonomy" id="27381"/>
    <lineage>
        <taxon>Eukaryota</taxon>
        <taxon>Fungi</taxon>
        <taxon>Fungi incertae sedis</taxon>
        <taxon>Mucoromycota</taxon>
        <taxon>Glomeromycotina</taxon>
        <taxon>Glomeromycetes</taxon>
        <taxon>Glomerales</taxon>
        <taxon>Glomeraceae</taxon>
        <taxon>Funneliformis</taxon>
    </lineage>
</organism>
<keyword evidence="2" id="KW-1185">Reference proteome</keyword>
<accession>A0A9N9EZ04</accession>
<gene>
    <name evidence="1" type="ORF">FMOSSE_LOCUS13638</name>
</gene>
<feature type="non-terminal residue" evidence="1">
    <location>
        <position position="66"/>
    </location>
</feature>
<comment type="caution">
    <text evidence="1">The sequence shown here is derived from an EMBL/GenBank/DDBJ whole genome shotgun (WGS) entry which is preliminary data.</text>
</comment>